<keyword evidence="4" id="KW-0768">Sushi</keyword>
<dbReference type="InterPro" id="IPR035976">
    <property type="entry name" value="Sushi/SCR/CCP_sf"/>
</dbReference>
<evidence type="ECO:0000256" key="3">
    <source>
        <dbReference type="ARBA" id="ARBA00023157"/>
    </source>
</evidence>
<evidence type="ECO:0000256" key="1">
    <source>
        <dbReference type="ARBA" id="ARBA00022729"/>
    </source>
</evidence>
<evidence type="ECO:0000256" key="4">
    <source>
        <dbReference type="PROSITE-ProRule" id="PRU00302"/>
    </source>
</evidence>
<dbReference type="InterPro" id="IPR051277">
    <property type="entry name" value="SEZ6_CSMD_C4BPB_Regulators"/>
</dbReference>
<keyword evidence="3" id="KW-1015">Disulfide bond</keyword>
<name>A0AAD9QSW5_ACRCE</name>
<evidence type="ECO:0000256" key="2">
    <source>
        <dbReference type="ARBA" id="ARBA00022737"/>
    </source>
</evidence>
<dbReference type="SUPFAM" id="SSF57535">
    <property type="entry name" value="Complement control module/SCR domain"/>
    <property type="match status" value="7"/>
</dbReference>
<keyword evidence="2" id="KW-0677">Repeat</keyword>
<evidence type="ECO:0000259" key="5">
    <source>
        <dbReference type="PROSITE" id="PS50923"/>
    </source>
</evidence>
<dbReference type="CDD" id="cd00033">
    <property type="entry name" value="CCP"/>
    <property type="match status" value="6"/>
</dbReference>
<evidence type="ECO:0000313" key="6">
    <source>
        <dbReference type="EMBL" id="KAK2566878.1"/>
    </source>
</evidence>
<evidence type="ECO:0000313" key="7">
    <source>
        <dbReference type="Proteomes" id="UP001249851"/>
    </source>
</evidence>
<keyword evidence="1" id="KW-0732">Signal</keyword>
<feature type="domain" description="Sushi" evidence="5">
    <location>
        <begin position="34"/>
        <end position="93"/>
    </location>
</feature>
<reference evidence="6" key="1">
    <citation type="journal article" date="2023" name="G3 (Bethesda)">
        <title>Whole genome assembly and annotation of the endangered Caribbean coral Acropora cervicornis.</title>
        <authorList>
            <person name="Selwyn J.D."/>
            <person name="Vollmer S.V."/>
        </authorList>
    </citation>
    <scope>NUCLEOTIDE SEQUENCE</scope>
    <source>
        <strain evidence="6">K2</strain>
    </source>
</reference>
<dbReference type="InterPro" id="IPR000436">
    <property type="entry name" value="Sushi_SCR_CCP_dom"/>
</dbReference>
<dbReference type="Proteomes" id="UP001249851">
    <property type="component" value="Unassembled WGS sequence"/>
</dbReference>
<dbReference type="SMART" id="SM00032">
    <property type="entry name" value="CCP"/>
    <property type="match status" value="7"/>
</dbReference>
<proteinExistence type="predicted"/>
<sequence length="464" mass="51458">RPEPPMNGGMRGDNFNHNEKVVFYCDENYQLAVVNCGPLQRPDHGNIVEIVGTTFGNRIVFECIEKGYEIRGSKVRTCQSNGSWSGLPTTCELVKCDDPGTPVNGMRIVSKGLVYGGSLRFKCNRDYTLMKGMSEISTAKLIRDGRPPCRDPGVPRQGSRIGDDFRHDSKVIFSCPNDYLMEGVGEIRCSNGTWSSSVPTCKAPCRDPEVPRQGSRTGDDFRHGRKVIFTCRDDYIMEGVREISCSNGAWSNRVPTCKAPCIKLSRPANGYMSGDFRHGSQVRFVCLYGYQRIGAASSTCNDAKGNERVDLKKKQHYNTSFSFSFYFLTFLLSLVVFQQASCQWPGRVDNGTKVGHSYKHGDTVQYVCNNGYILNGKQNLTCADGEYRALIDRLNIATCSNPGEPAHGRRLSNDFQDGRTVAFECDGGFDLFGNKAILCSGGSWNASIPECKDYNSNKVTLETV</sequence>
<dbReference type="AlphaFoldDB" id="A0AAD9QSW5"/>
<dbReference type="PANTHER" id="PTHR45656">
    <property type="entry name" value="PROTEIN CBR-CLEC-78"/>
    <property type="match status" value="1"/>
</dbReference>
<dbReference type="PROSITE" id="PS50923">
    <property type="entry name" value="SUSHI"/>
    <property type="match status" value="4"/>
</dbReference>
<feature type="domain" description="Sushi" evidence="5">
    <location>
        <begin position="203"/>
        <end position="259"/>
    </location>
</feature>
<dbReference type="Pfam" id="PF00084">
    <property type="entry name" value="Sushi"/>
    <property type="match status" value="6"/>
</dbReference>
<keyword evidence="7" id="KW-1185">Reference proteome</keyword>
<feature type="domain" description="Sushi" evidence="5">
    <location>
        <begin position="397"/>
        <end position="453"/>
    </location>
</feature>
<gene>
    <name evidence="6" type="ORF">P5673_008633</name>
</gene>
<feature type="non-terminal residue" evidence="6">
    <location>
        <position position="1"/>
    </location>
</feature>
<dbReference type="Gene3D" id="2.10.70.10">
    <property type="entry name" value="Complement Module, domain 1"/>
    <property type="match status" value="7"/>
</dbReference>
<dbReference type="EMBL" id="JARQWQ010000015">
    <property type="protein sequence ID" value="KAK2566878.1"/>
    <property type="molecule type" value="Genomic_DNA"/>
</dbReference>
<comment type="caution">
    <text evidence="4">Lacks conserved residue(s) required for the propagation of feature annotation.</text>
</comment>
<dbReference type="PANTHER" id="PTHR45656:SF4">
    <property type="entry name" value="PROTEIN CBR-CLEC-78"/>
    <property type="match status" value="1"/>
</dbReference>
<organism evidence="6 7">
    <name type="scientific">Acropora cervicornis</name>
    <name type="common">Staghorn coral</name>
    <dbReference type="NCBI Taxonomy" id="6130"/>
    <lineage>
        <taxon>Eukaryota</taxon>
        <taxon>Metazoa</taxon>
        <taxon>Cnidaria</taxon>
        <taxon>Anthozoa</taxon>
        <taxon>Hexacorallia</taxon>
        <taxon>Scleractinia</taxon>
        <taxon>Astrocoeniina</taxon>
        <taxon>Acroporidae</taxon>
        <taxon>Acropora</taxon>
    </lineage>
</organism>
<protein>
    <submittedName>
        <fullName evidence="6">CUB and sushi domain-containing protein 3</fullName>
    </submittedName>
</protein>
<comment type="caution">
    <text evidence="6">The sequence shown here is derived from an EMBL/GenBank/DDBJ whole genome shotgun (WGS) entry which is preliminary data.</text>
</comment>
<reference evidence="6" key="2">
    <citation type="journal article" date="2023" name="Science">
        <title>Genomic signatures of disease resistance in endangered staghorn corals.</title>
        <authorList>
            <person name="Vollmer S.V."/>
            <person name="Selwyn J.D."/>
            <person name="Despard B.A."/>
            <person name="Roesel C.L."/>
        </authorList>
    </citation>
    <scope>NUCLEOTIDE SEQUENCE</scope>
    <source>
        <strain evidence="6">K2</strain>
    </source>
</reference>
<accession>A0AAD9QSW5</accession>
<feature type="domain" description="Sushi" evidence="5">
    <location>
        <begin position="147"/>
        <end position="202"/>
    </location>
</feature>